<dbReference type="EMBL" id="SGNY01000011">
    <property type="protein sequence ID" value="TRA96331.1"/>
    <property type="molecule type" value="Genomic_DNA"/>
</dbReference>
<dbReference type="OrthoDB" id="8410632at2"/>
<comment type="caution">
    <text evidence="1">The sequence shown here is derived from an EMBL/GenBank/DDBJ whole genome shotgun (WGS) entry which is preliminary data.</text>
</comment>
<proteinExistence type="predicted"/>
<dbReference type="AlphaFoldDB" id="A0A546X6H1"/>
<dbReference type="Proteomes" id="UP000315434">
    <property type="component" value="Unassembled WGS sequence"/>
</dbReference>
<dbReference type="RefSeq" id="WP_142843352.1">
    <property type="nucleotide sequence ID" value="NZ_JAPZAB010000011.1"/>
</dbReference>
<sequence length="183" mass="20388">MGTIIAKILRSFGLHRSANEAEAAGQERRLLAAERRKPENKRPRKVTYHEIMDDLATGDPGSFLDRKIQSVMAFDMWPPQSMTETFDKVRESGQDNAWTTSVPGISKLIMVSYPQIYRTISIQFGPARATFALDGVRYRVQGKTPAMALMAVHLTANRIRHPAADGTTGLGPLVEVLGEYEEQ</sequence>
<reference evidence="1 2" key="1">
    <citation type="journal article" date="2019" name="Appl. Microbiol. Biotechnol.">
        <title>Differential efficiency of wild type rhizogenic strains for rol gene transformation of plants.</title>
        <authorList>
            <person name="Desmet S."/>
            <person name="De Keyser E."/>
            <person name="Van Vaerenbergh J."/>
            <person name="Baeyen S."/>
            <person name="Van Huylenbroeck J."/>
            <person name="Geelen D."/>
            <person name="Dhooghe E."/>
        </authorList>
    </citation>
    <scope>NUCLEOTIDE SEQUENCE [LARGE SCALE GENOMIC DNA]</scope>
    <source>
        <strain evidence="1 2">GBBC3284</strain>
    </source>
</reference>
<organism evidence="1 2">
    <name type="scientific">Rhizobium rhizogenes</name>
    <name type="common">Agrobacterium rhizogenes</name>
    <dbReference type="NCBI Taxonomy" id="359"/>
    <lineage>
        <taxon>Bacteria</taxon>
        <taxon>Pseudomonadati</taxon>
        <taxon>Pseudomonadota</taxon>
        <taxon>Alphaproteobacteria</taxon>
        <taxon>Hyphomicrobiales</taxon>
        <taxon>Rhizobiaceae</taxon>
        <taxon>Rhizobium/Agrobacterium group</taxon>
        <taxon>Rhizobium</taxon>
    </lineage>
</organism>
<evidence type="ECO:0000313" key="1">
    <source>
        <dbReference type="EMBL" id="TRA96331.1"/>
    </source>
</evidence>
<protein>
    <submittedName>
        <fullName evidence="1">Uncharacterized protein</fullName>
    </submittedName>
</protein>
<name>A0A546X6H1_RHIRH</name>
<evidence type="ECO:0000313" key="2">
    <source>
        <dbReference type="Proteomes" id="UP000315434"/>
    </source>
</evidence>
<gene>
    <name evidence="1" type="ORF">EXN68_24540</name>
</gene>
<accession>A0A546X6H1</accession>